<evidence type="ECO:0000256" key="7">
    <source>
        <dbReference type="NCBIfam" id="TIGR03591"/>
    </source>
</evidence>
<dbReference type="SMART" id="SM00322">
    <property type="entry name" value="KH"/>
    <property type="match status" value="1"/>
</dbReference>
<evidence type="ECO:0000256" key="8">
    <source>
        <dbReference type="PROSITE-ProRule" id="PRU00117"/>
    </source>
</evidence>
<dbReference type="FunFam" id="2.40.50.140:FF:000103">
    <property type="entry name" value="protein RRP5 homolog"/>
    <property type="match status" value="1"/>
</dbReference>
<dbReference type="SUPFAM" id="SSF55666">
    <property type="entry name" value="Ribonuclease PH domain 2-like"/>
    <property type="match status" value="2"/>
</dbReference>
<dbReference type="PANTHER" id="PTHR11252:SF0">
    <property type="entry name" value="POLYRIBONUCLEOTIDE NUCLEOTIDYLTRANSFERASE 1, MITOCHONDRIAL"/>
    <property type="match status" value="1"/>
</dbReference>
<dbReference type="Gene3D" id="3.30.1370.10">
    <property type="entry name" value="K Homology domain, type 1"/>
    <property type="match status" value="1"/>
</dbReference>
<dbReference type="SMART" id="SM00316">
    <property type="entry name" value="S1"/>
    <property type="match status" value="1"/>
</dbReference>
<dbReference type="CDD" id="cd02393">
    <property type="entry name" value="KH-I_PNPase"/>
    <property type="match status" value="1"/>
</dbReference>
<dbReference type="GO" id="GO:0006402">
    <property type="term" value="P:mRNA catabolic process"/>
    <property type="evidence" value="ECO:0007669"/>
    <property type="project" value="UniProtKB-UniRule"/>
</dbReference>
<dbReference type="Gene3D" id="3.30.230.70">
    <property type="entry name" value="GHMP Kinase, N-terminal domain"/>
    <property type="match status" value="2"/>
</dbReference>
<dbReference type="SUPFAM" id="SSF50249">
    <property type="entry name" value="Nucleic acid-binding proteins"/>
    <property type="match status" value="1"/>
</dbReference>
<dbReference type="FunFam" id="3.30.1370.10:FF:000001">
    <property type="entry name" value="Polyribonucleotide nucleotidyltransferase"/>
    <property type="match status" value="1"/>
</dbReference>
<evidence type="ECO:0000256" key="5">
    <source>
        <dbReference type="ARBA" id="ARBA00022884"/>
    </source>
</evidence>
<keyword evidence="5 8" id="KW-0694">RNA-binding</keyword>
<dbReference type="Pfam" id="PF00013">
    <property type="entry name" value="KH_1"/>
    <property type="match status" value="1"/>
</dbReference>
<keyword evidence="4 10" id="KW-0548">Nucleotidyltransferase</keyword>
<dbReference type="InterPro" id="IPR012162">
    <property type="entry name" value="PNPase"/>
</dbReference>
<dbReference type="CDD" id="cd11364">
    <property type="entry name" value="RNase_PH_PNPase_2"/>
    <property type="match status" value="1"/>
</dbReference>
<dbReference type="PROSITE" id="PS50126">
    <property type="entry name" value="S1"/>
    <property type="match status" value="1"/>
</dbReference>
<dbReference type="NCBIfam" id="TIGR03591">
    <property type="entry name" value="polynuc_phos"/>
    <property type="match status" value="1"/>
</dbReference>
<dbReference type="EC" id="2.7.7.8" evidence="2 7"/>
<name>A0A952DVA0_9BACT</name>
<protein>
    <recommendedName>
        <fullName evidence="2 7">Polyribonucleotide nucleotidyltransferase</fullName>
        <ecNumber evidence="2 7">2.7.7.8</ecNumber>
    </recommendedName>
</protein>
<comment type="similarity">
    <text evidence="1">Belongs to the polyribonucleotide nucleotidyltransferase family.</text>
</comment>
<reference evidence="10" key="1">
    <citation type="journal article" date="2022" name="ISME J.">
        <title>A general approach to explore prokaryotic protein glycosylation reveals the unique surface layer modulation of an anammox bacterium.</title>
        <authorList>
            <person name="Pabst M."/>
            <person name="Grouzdev D.S."/>
            <person name="Lawson C.E."/>
            <person name="Kleikamp H.B.C."/>
            <person name="de Ram C."/>
            <person name="Louwen R."/>
            <person name="Lin Y.M."/>
            <person name="Lucker S."/>
            <person name="van Loosdrecht M.C.M."/>
            <person name="Laureni M."/>
        </authorList>
    </citation>
    <scope>NUCLEOTIDE SEQUENCE</scope>
    <source>
        <strain evidence="10">BROCD043</strain>
    </source>
</reference>
<evidence type="ECO:0000256" key="6">
    <source>
        <dbReference type="ARBA" id="ARBA00025604"/>
    </source>
</evidence>
<dbReference type="SUPFAM" id="SSF54791">
    <property type="entry name" value="Eukaryotic type KH-domain (KH-domain type I)"/>
    <property type="match status" value="1"/>
</dbReference>
<dbReference type="PIRSF" id="PIRSF005499">
    <property type="entry name" value="PNPase"/>
    <property type="match status" value="1"/>
</dbReference>
<dbReference type="GO" id="GO:0005829">
    <property type="term" value="C:cytosol"/>
    <property type="evidence" value="ECO:0007669"/>
    <property type="project" value="TreeGrafter"/>
</dbReference>
<dbReference type="InterPro" id="IPR027408">
    <property type="entry name" value="PNPase/RNase_PH_dom_sf"/>
</dbReference>
<dbReference type="InterPro" id="IPR004088">
    <property type="entry name" value="KH_dom_type_1"/>
</dbReference>
<dbReference type="GO" id="GO:0003723">
    <property type="term" value="F:RNA binding"/>
    <property type="evidence" value="ECO:0007669"/>
    <property type="project" value="UniProtKB-UniRule"/>
</dbReference>
<evidence type="ECO:0000256" key="3">
    <source>
        <dbReference type="ARBA" id="ARBA00022679"/>
    </source>
</evidence>
<dbReference type="InterPro" id="IPR020568">
    <property type="entry name" value="Ribosomal_Su5_D2-typ_SF"/>
</dbReference>
<dbReference type="Gene3D" id="2.40.50.140">
    <property type="entry name" value="Nucleic acid-binding proteins"/>
    <property type="match status" value="1"/>
</dbReference>
<sequence length="709" mass="77996">MSTKNSEYKKMLPFNGGELVLSTGRLAPRAESSVLLQIGGTVVLTIVSISKEDTDLDYFPLTIEYLERFYAGGIISGSRFQKREGRPSDDATLVARQVDHSIRSLFPKSFKKDVNVIINVMTYDQEHDPETLAVTSASMALMISSIPFNGPSASVKVGIKDGSFILNPTSSAQEGLDSEFIVSVREDRVLNIEGYGNEVPEEMMGELLDFAVKSCQPLLDFQKQIAKEIGKEKLEVLDLPVPEELIVDAKELFSEDITKGLYDQEKRNVIFAEVAAALQKKHNPDNLTDGITKGQALEAVEYVARKLMREGVLTSEKRTSGRKIDEIRELDIEVGVLPRVHGSALFQRGQTQCLSVVTLGNMRLAQLSESFEGEHEKTFIHHYNGPRYSLGEAGRFNYYPGRREVGHGHITENALKAVLPSSEDFAYTIRVVSEILAQRGSSSMAAACGTTLALMDAGVPIRKPVAGISVGLVTDDTDLSKFKLLTDIEDVEDFYGDMDFKVTGTDLGVTAIQLDNKLMGVPVAILKEAFIRAKEARTYLLSEMTKIISAPRGSLSEFAPKVQSVRINPAKIGELIGPGGKVIKGILEAVGEDIDINIQDDGRVDISSVKQELIDMAKEKVLSLMEEPEVGKIYTGVVDKIMEYGAFVDVNSNISGLLHISEMSDQFVKDPRQVVKEGDRVTVKLLKMENGRINFTMKGLNKQNPESES</sequence>
<dbReference type="PROSITE" id="PS50084">
    <property type="entry name" value="KH_TYPE_1"/>
    <property type="match status" value="1"/>
</dbReference>
<dbReference type="Proteomes" id="UP000781173">
    <property type="component" value="Unassembled WGS sequence"/>
</dbReference>
<dbReference type="InterPro" id="IPR036345">
    <property type="entry name" value="ExoRNase_PH_dom2_sf"/>
</dbReference>
<feature type="domain" description="S1 motif" evidence="9">
    <location>
        <begin position="631"/>
        <end position="698"/>
    </location>
</feature>
<dbReference type="EMBL" id="JACFOF010000002">
    <property type="protein sequence ID" value="MBW7953402.1"/>
    <property type="molecule type" value="Genomic_DNA"/>
</dbReference>
<evidence type="ECO:0000256" key="2">
    <source>
        <dbReference type="ARBA" id="ARBA00012416"/>
    </source>
</evidence>
<evidence type="ECO:0000259" key="9">
    <source>
        <dbReference type="PROSITE" id="PS50126"/>
    </source>
</evidence>
<dbReference type="GO" id="GO:0000175">
    <property type="term" value="F:3'-5'-RNA exonuclease activity"/>
    <property type="evidence" value="ECO:0007669"/>
    <property type="project" value="TreeGrafter"/>
</dbReference>
<comment type="function">
    <text evidence="6">Binds mRNA; thus facilitating recognition of the initiation point. It is needed to translate mRNA with a short Shine-Dalgarno (SD) purine-rich sequence.</text>
</comment>
<dbReference type="GO" id="GO:0004654">
    <property type="term" value="F:polyribonucleotide nucleotidyltransferase activity"/>
    <property type="evidence" value="ECO:0007669"/>
    <property type="project" value="UniProtKB-UniRule"/>
</dbReference>
<proteinExistence type="inferred from homology"/>
<dbReference type="PANTHER" id="PTHR11252">
    <property type="entry name" value="POLYRIBONUCLEOTIDE NUCLEOTIDYLTRANSFERASE"/>
    <property type="match status" value="1"/>
</dbReference>
<keyword evidence="3 10" id="KW-0808">Transferase</keyword>
<evidence type="ECO:0000256" key="4">
    <source>
        <dbReference type="ARBA" id="ARBA00022695"/>
    </source>
</evidence>
<dbReference type="NCBIfam" id="NF008805">
    <property type="entry name" value="PRK11824.1"/>
    <property type="match status" value="1"/>
</dbReference>
<dbReference type="AlphaFoldDB" id="A0A952DVA0"/>
<dbReference type="InterPro" id="IPR003029">
    <property type="entry name" value="S1_domain"/>
</dbReference>
<dbReference type="Pfam" id="PF01138">
    <property type="entry name" value="RNase_PH"/>
    <property type="match status" value="2"/>
</dbReference>
<dbReference type="Pfam" id="PF00575">
    <property type="entry name" value="S1"/>
    <property type="match status" value="1"/>
</dbReference>
<comment type="caution">
    <text evidence="10">The sequence shown here is derived from an EMBL/GenBank/DDBJ whole genome shotgun (WGS) entry which is preliminary data.</text>
</comment>
<accession>A0A952DVA0</accession>
<evidence type="ECO:0000256" key="1">
    <source>
        <dbReference type="ARBA" id="ARBA00007404"/>
    </source>
</evidence>
<dbReference type="InterPro" id="IPR004087">
    <property type="entry name" value="KH_dom"/>
</dbReference>
<dbReference type="SUPFAM" id="SSF54211">
    <property type="entry name" value="Ribosomal protein S5 domain 2-like"/>
    <property type="match status" value="2"/>
</dbReference>
<dbReference type="InterPro" id="IPR012340">
    <property type="entry name" value="NA-bd_OB-fold"/>
</dbReference>
<dbReference type="InterPro" id="IPR001247">
    <property type="entry name" value="ExoRNase_PH_dom1"/>
</dbReference>
<gene>
    <name evidence="10" type="primary">pnp</name>
    <name evidence="10" type="ORF">H3C67_01310</name>
</gene>
<organism evidence="10 11">
    <name type="scientific">Candidatus Dojkabacteria bacterium</name>
    <dbReference type="NCBI Taxonomy" id="2099670"/>
    <lineage>
        <taxon>Bacteria</taxon>
        <taxon>Candidatus Dojkabacteria</taxon>
    </lineage>
</organism>
<evidence type="ECO:0000313" key="10">
    <source>
        <dbReference type="EMBL" id="MBW7953402.1"/>
    </source>
</evidence>
<evidence type="ECO:0000313" key="11">
    <source>
        <dbReference type="Proteomes" id="UP000781173"/>
    </source>
</evidence>
<dbReference type="InterPro" id="IPR036612">
    <property type="entry name" value="KH_dom_type_1_sf"/>
</dbReference>